<comment type="caution">
    <text evidence="2">The sequence shown here is derived from an EMBL/GenBank/DDBJ whole genome shotgun (WGS) entry which is preliminary data.</text>
</comment>
<feature type="compositionally biased region" description="Pro residues" evidence="1">
    <location>
        <begin position="318"/>
        <end position="328"/>
    </location>
</feature>
<feature type="region of interest" description="Disordered" evidence="1">
    <location>
        <begin position="1"/>
        <end position="23"/>
    </location>
</feature>
<protein>
    <submittedName>
        <fullName evidence="2">Uncharacterized protein</fullName>
    </submittedName>
</protein>
<proteinExistence type="predicted"/>
<feature type="region of interest" description="Disordered" evidence="1">
    <location>
        <begin position="301"/>
        <end position="328"/>
    </location>
</feature>
<feature type="compositionally biased region" description="Polar residues" evidence="1">
    <location>
        <begin position="301"/>
        <end position="313"/>
    </location>
</feature>
<evidence type="ECO:0000313" key="2">
    <source>
        <dbReference type="EMBL" id="MBE1508704.1"/>
    </source>
</evidence>
<feature type="region of interest" description="Disordered" evidence="1">
    <location>
        <begin position="603"/>
        <end position="649"/>
    </location>
</feature>
<keyword evidence="3" id="KW-1185">Reference proteome</keyword>
<sequence>MTETFAARAQLDRARTEADTAQARADEQLAVVRRLQDAMQAADPHATQELFVAATAAHARLQQEAHLRASLARGAEDALTQAMNADAALFADRNTDPIALLPVRVETIWWEPHKLRVRVYPDDILMPGSNAELTPAEADAGAEYWRAPGPEAWRELLKRLRPARAAWAVRACRPGSPPPTVRSDGEGDRRVRTLAMPKKWRFIGLLGGEVVVDKLGRTVPDPLPVGLLRSDEEEGWETDWFAALRAGMAVELTLNENDRLDELLVVGVRDGSATDGAAQLRDLLLGHMFGSELGMLPAGTPTNNTPRARSAWSSVPACPEPDPEPPAAGRPVADALAAALGLPDAGFLRNCPGADDAEPSAVEALSLLTWPTLGKGFTEAAVSHLDLGSRQTRSTDPARPWRGIRDHLAEHVRGRGPLPTVRVGRQPYGVLPATALSDWQAERNGDVDGLLAPWLLRLRERWRAILRNDDIIPKVRPGEPVDQVVVDVLQRLPVATGLAMRRMDGPGFAVPRIPRDQPPANLDLPGLSPDGTLRWTTRSDGWTDLGWGLDDATGAPAFVPRLTPDPVSFPIRALNTADYLGAVRTFLSGELAAADYDRSWPVELSSGRETPPRPSTFFHLPSGRGEMPNEEEPAEGEEPHELPPEESPDASGLLDALLFLPNWTFMDGDDGEDDPLRQALAVTGEVDQLVADVLEGLSERERTERVAAVSHAASALPRLEQAFRTIAAVPVTRLPELLLEVIDVYSHRLDAWVTSLASRRLAQLREAGVDGVRLGCYGWVENLAPPVPRETVEVETEDGAEMATVSEKDGYIHAPSLQHAATAAVLRSGFIGNPDNEAYAVNLNSRRTRIARWLLGAVRRGQNLGSLLGYRFERSLHDANLDHLIERFRRQFPLPAVPEPEGEGADGDLWARSTEIIAARNVVDGMALVRAGPGVIDMVPEADRPKTVALLRDLADALDAVGDLVLAESVHQLVGGSPIRAGLAADTLGRGEDVPDTFQMVRTPHRARALTHRLAVLLPAQPSGSTGWPTDDPVAALDPGLEAWIAHLLGPAAGWTLSGVLLRDPRAAPEAGEAFNITADRLGLGALSTLLDAAGADHARLNDAVRRVFGAAPGVLVTFAGDGWTDLRGRALRIRSLLATAQPLLPAHLPGRPGNPVDVADLRERLARFADPRLVASHPGAAALRTLATDPLGPDGTEGWLSRARTALAEVLGTNIPLLPALAGPSPRRSWLRREVSPSTMMWVCASGPGARDLPGAMIEDWLRHNAKVRPVARTLHESLLVAGTRAGRVEPLRAAQDPQGEADPWIGGAFTGGPRPQATAHLVWHAPLETGDAAFTGLLLDEWIELLPGLDLPGPPGPAAANLVPETELTGVAFHYDRPDAKAPHSLLIAVPPDLDRGWTSDGLVQVLRETLELAKLRAIDLADLPLLDDLIPAIRISSNGATGQALSRIETRRPNTDPQGPFRFEPGHRTDGVEAGLAARIHDPLWLLTRQWQFGEFAAEDAGSPAVVRMAGESTPIDAWRPAGRPDWMPYDIRLGPLDAQVEDEPVAVVDPRAAGESTVKVDERLRAEGGAMLLRMLDDAGFLSAATAVLAAHRLPADRQDTSLLGLLDGLLPDAQSVAAALDAGTFAAEADPRLGEIARGWRVWWINQLSERGPDCFDEHRFEHAAEVSTGGSVLLAEEYLGDGLDWYSLDVHPDPEIEAAPPAPPRPFVHEGLPSLIYYGGLPADRFWEMEDSRVDLGAMELSTLDTGRLLLISFATVYGNDWFLVPLEVPAGSLTVLDQVLVRDVFGRLHKVERAGREDPSWSLFTLHSPDPDHRAASGLLMLPTERGQTGAPLESVVLARDELANLAWAVQHLYTDGRGEIVERRDQWMRQIREPAPVGELPTYRVQTEVPDYWLPLVPEALRPGVTHFRLATLTGPGLGSRLEGRLLRPRQWIYEEEVPRDGVRLTRRPVLARWFDGSSHVWIRREKTPGTGEISSGLAFDTVRPTEPWPR</sequence>
<name>A0ABR9IZQ8_RHIVS</name>
<reference evidence="2 3" key="1">
    <citation type="submission" date="2020-10" db="EMBL/GenBank/DDBJ databases">
        <title>Sequencing the genomes of 1000 actinobacteria strains.</title>
        <authorList>
            <person name="Klenk H.-P."/>
        </authorList>
    </citation>
    <scope>NUCLEOTIDE SEQUENCE [LARGE SCALE GENOMIC DNA]</scope>
    <source>
        <strain evidence="2 3">DSM 7307</strain>
    </source>
</reference>
<organism evidence="2 3">
    <name type="scientific">Rhizobium viscosum</name>
    <name type="common">Arthrobacter viscosus</name>
    <dbReference type="NCBI Taxonomy" id="1673"/>
    <lineage>
        <taxon>Bacteria</taxon>
        <taxon>Pseudomonadati</taxon>
        <taxon>Pseudomonadota</taxon>
        <taxon>Alphaproteobacteria</taxon>
        <taxon>Hyphomicrobiales</taxon>
        <taxon>Rhizobiaceae</taxon>
        <taxon>Rhizobium/Agrobacterium group</taxon>
        <taxon>Rhizobium</taxon>
    </lineage>
</organism>
<dbReference type="EMBL" id="JADBEC010000002">
    <property type="protein sequence ID" value="MBE1508704.1"/>
    <property type="molecule type" value="Genomic_DNA"/>
</dbReference>
<gene>
    <name evidence="2" type="ORF">H4W29_005949</name>
</gene>
<evidence type="ECO:0000313" key="3">
    <source>
        <dbReference type="Proteomes" id="UP000620262"/>
    </source>
</evidence>
<dbReference type="RefSeq" id="WP_192732256.1">
    <property type="nucleotide sequence ID" value="NZ_BAAAVL010000011.1"/>
</dbReference>
<dbReference type="Proteomes" id="UP000620262">
    <property type="component" value="Unassembled WGS sequence"/>
</dbReference>
<accession>A0ABR9IZQ8</accession>
<evidence type="ECO:0000256" key="1">
    <source>
        <dbReference type="SAM" id="MobiDB-lite"/>
    </source>
</evidence>